<accession>A0A7D8Z640</accession>
<dbReference type="EMBL" id="QKWK01000002">
    <property type="protein sequence ID" value="TXT13314.1"/>
    <property type="molecule type" value="Genomic_DNA"/>
</dbReference>
<proteinExistence type="inferred from homology"/>
<protein>
    <recommendedName>
        <fullName evidence="3">NAD(P)-binding domain-containing protein</fullName>
    </recommendedName>
</protein>
<gene>
    <name evidence="4" type="ORF">VHUM_00681</name>
</gene>
<keyword evidence="5" id="KW-1185">Reference proteome</keyword>
<dbReference type="PANTHER" id="PTHR14097:SF7">
    <property type="entry name" value="OXIDOREDUCTASE HTATIP2"/>
    <property type="match status" value="1"/>
</dbReference>
<comment type="similarity">
    <text evidence="2">Belongs to the FMP52 family.</text>
</comment>
<comment type="caution">
    <text evidence="4">The sequence shown here is derived from an EMBL/GenBank/DDBJ whole genome shotgun (WGS) entry which is preliminary data.</text>
</comment>
<dbReference type="Proteomes" id="UP000473826">
    <property type="component" value="Unassembled WGS sequence"/>
</dbReference>
<feature type="domain" description="NAD(P)-binding" evidence="3">
    <location>
        <begin position="10"/>
        <end position="171"/>
    </location>
</feature>
<organism evidence="4 5">
    <name type="scientific">Vanrija humicola</name>
    <name type="common">Yeast</name>
    <name type="synonym">Cryptococcus humicola</name>
    <dbReference type="NCBI Taxonomy" id="5417"/>
    <lineage>
        <taxon>Eukaryota</taxon>
        <taxon>Fungi</taxon>
        <taxon>Dikarya</taxon>
        <taxon>Basidiomycota</taxon>
        <taxon>Agaricomycotina</taxon>
        <taxon>Tremellomycetes</taxon>
        <taxon>Trichosporonales</taxon>
        <taxon>Trichosporonaceae</taxon>
        <taxon>Vanrija</taxon>
    </lineage>
</organism>
<dbReference type="GO" id="GO:0005741">
    <property type="term" value="C:mitochondrial outer membrane"/>
    <property type="evidence" value="ECO:0007669"/>
    <property type="project" value="UniProtKB-SubCell"/>
</dbReference>
<evidence type="ECO:0000256" key="2">
    <source>
        <dbReference type="ARBA" id="ARBA00006617"/>
    </source>
</evidence>
<comment type="subcellular location">
    <subcellularLocation>
        <location evidence="1">Mitochondrion outer membrane</location>
        <topology evidence="1">Peripheral membrane protein</topology>
    </subcellularLocation>
</comment>
<dbReference type="InterPro" id="IPR036291">
    <property type="entry name" value="NAD(P)-bd_dom_sf"/>
</dbReference>
<dbReference type="AlphaFoldDB" id="A0A7D8Z640"/>
<dbReference type="Gene3D" id="3.40.50.720">
    <property type="entry name" value="NAD(P)-binding Rossmann-like Domain"/>
    <property type="match status" value="1"/>
</dbReference>
<dbReference type="InterPro" id="IPR016040">
    <property type="entry name" value="NAD(P)-bd_dom"/>
</dbReference>
<dbReference type="OrthoDB" id="430436at2759"/>
<dbReference type="GO" id="GO:0051170">
    <property type="term" value="P:import into nucleus"/>
    <property type="evidence" value="ECO:0007669"/>
    <property type="project" value="TreeGrafter"/>
</dbReference>
<reference evidence="4 5" key="1">
    <citation type="journal article" date="2019" name="PLoS Genet.">
        <title>Convergent evolution of linked mating-type loci in basidiomycete fungi.</title>
        <authorList>
            <person name="Sun S."/>
            <person name="Coelho M.A."/>
            <person name="Heitman J."/>
            <person name="Nowrousian M."/>
        </authorList>
    </citation>
    <scope>NUCLEOTIDE SEQUENCE [LARGE SCALE GENOMIC DNA]</scope>
    <source>
        <strain evidence="4 5">CBS 4282</strain>
    </source>
</reference>
<evidence type="ECO:0000313" key="5">
    <source>
        <dbReference type="Proteomes" id="UP000473826"/>
    </source>
</evidence>
<dbReference type="SUPFAM" id="SSF51735">
    <property type="entry name" value="NAD(P)-binding Rossmann-fold domains"/>
    <property type="match status" value="1"/>
</dbReference>
<dbReference type="Pfam" id="PF13460">
    <property type="entry name" value="NAD_binding_10"/>
    <property type="match status" value="1"/>
</dbReference>
<evidence type="ECO:0000259" key="3">
    <source>
        <dbReference type="Pfam" id="PF13460"/>
    </source>
</evidence>
<evidence type="ECO:0000256" key="1">
    <source>
        <dbReference type="ARBA" id="ARBA00004450"/>
    </source>
</evidence>
<name>A0A7D8Z640_VANHU</name>
<dbReference type="PANTHER" id="PTHR14097">
    <property type="entry name" value="OXIDOREDUCTASE HTATIP2"/>
    <property type="match status" value="1"/>
</dbReference>
<evidence type="ECO:0000313" key="4">
    <source>
        <dbReference type="EMBL" id="TXT13314.1"/>
    </source>
</evidence>
<sequence>MSPIALTLVGSTGLTGASALQHLLASPTAFALTALSRRADAHQPTNKETSYTNRVVPDLSGVAAAPEPLVASGGVYVTALGTTRAQAGGVKQQEEIDLVLNRELATRAKKDGASTIIVVSSTGADANSYFAYPRIKGQLEEDVKGLGFDRTVILRPATLLYSGDRAEKRTTEGWFVSLIKGARAVGLPTGALGIDVEDVGAAIAQLAANPPDGVSTLYDGDLVKLAAEFRASQPQPAADK</sequence>